<keyword evidence="6" id="KW-1185">Reference proteome</keyword>
<dbReference type="Proteomes" id="UP000230605">
    <property type="component" value="Chromosome 6"/>
</dbReference>
<feature type="domain" description="DUF8035" evidence="2">
    <location>
        <begin position="618"/>
        <end position="672"/>
    </location>
</feature>
<evidence type="ECO:0000313" key="3">
    <source>
        <dbReference type="EMBL" id="PIA95030.1"/>
    </source>
</evidence>
<feature type="compositionally biased region" description="Basic and acidic residues" evidence="1">
    <location>
        <begin position="149"/>
        <end position="184"/>
    </location>
</feature>
<feature type="compositionally biased region" description="Pro residues" evidence="1">
    <location>
        <begin position="571"/>
        <end position="586"/>
    </location>
</feature>
<gene>
    <name evidence="3" type="ORF">CB0940_08300</name>
    <name evidence="4" type="ORF">RHO25_009517</name>
</gene>
<feature type="compositionally biased region" description="Basic and acidic residues" evidence="1">
    <location>
        <begin position="416"/>
        <end position="428"/>
    </location>
</feature>
<dbReference type="PRINTS" id="PR01217">
    <property type="entry name" value="PRICHEXTENSN"/>
</dbReference>
<evidence type="ECO:0000313" key="5">
    <source>
        <dbReference type="Proteomes" id="UP000230605"/>
    </source>
</evidence>
<feature type="compositionally biased region" description="Basic and acidic residues" evidence="1">
    <location>
        <begin position="88"/>
        <end position="98"/>
    </location>
</feature>
<feature type="compositionally biased region" description="Basic and acidic residues" evidence="1">
    <location>
        <begin position="280"/>
        <end position="289"/>
    </location>
</feature>
<feature type="compositionally biased region" description="Basic and acidic residues" evidence="1">
    <location>
        <begin position="587"/>
        <end position="612"/>
    </location>
</feature>
<protein>
    <recommendedName>
        <fullName evidence="2">DUF8035 domain-containing protein</fullName>
    </recommendedName>
</protein>
<reference evidence="4 6" key="2">
    <citation type="submission" date="2023-09" db="EMBL/GenBank/DDBJ databases">
        <title>Complete-Gapless Cercospora beticola genome.</title>
        <authorList>
            <person name="Wyatt N.A."/>
            <person name="Spanner R.E."/>
            <person name="Bolton M.D."/>
        </authorList>
    </citation>
    <scope>NUCLEOTIDE SEQUENCE [LARGE SCALE GENOMIC DNA]</scope>
    <source>
        <strain evidence="4">Cb09-40</strain>
    </source>
</reference>
<feature type="compositionally biased region" description="Basic and acidic residues" evidence="1">
    <location>
        <begin position="37"/>
        <end position="79"/>
    </location>
</feature>
<evidence type="ECO:0000256" key="1">
    <source>
        <dbReference type="SAM" id="MobiDB-lite"/>
    </source>
</evidence>
<feature type="compositionally biased region" description="Basic and acidic residues" evidence="1">
    <location>
        <begin position="214"/>
        <end position="247"/>
    </location>
</feature>
<name>A0A2G5HR69_CERBT</name>
<dbReference type="OrthoDB" id="5410752at2759"/>
<dbReference type="EMBL" id="CP134189">
    <property type="protein sequence ID" value="WPB04870.1"/>
    <property type="molecule type" value="Genomic_DNA"/>
</dbReference>
<feature type="compositionally biased region" description="Basic and acidic residues" evidence="1">
    <location>
        <begin position="1"/>
        <end position="30"/>
    </location>
</feature>
<dbReference type="GO" id="GO:0030041">
    <property type="term" value="P:actin filament polymerization"/>
    <property type="evidence" value="ECO:0007669"/>
    <property type="project" value="TreeGrafter"/>
</dbReference>
<evidence type="ECO:0000313" key="6">
    <source>
        <dbReference type="Proteomes" id="UP001302367"/>
    </source>
</evidence>
<reference evidence="3 5" key="1">
    <citation type="submission" date="2015-10" db="EMBL/GenBank/DDBJ databases">
        <title>The cercosporin biosynthetic gene cluster was horizontally transferred to several fungal lineages and shown to be expanded in Cercospora beticola based on microsynteny with recipient genomes.</title>
        <authorList>
            <person name="De Jonge R."/>
            <person name="Ebert M.K."/>
            <person name="Suttle J.C."/>
            <person name="Jurick Ii W.M."/>
            <person name="Secor G.A."/>
            <person name="Thomma B.P."/>
            <person name="Van De Peer Y."/>
            <person name="Bolton M.D."/>
        </authorList>
    </citation>
    <scope>NUCLEOTIDE SEQUENCE [LARGE SCALE GENOMIC DNA]</scope>
    <source>
        <strain evidence="3 5">09-40</strain>
    </source>
</reference>
<evidence type="ECO:0000313" key="4">
    <source>
        <dbReference type="EMBL" id="WPB04870.1"/>
    </source>
</evidence>
<dbReference type="InterPro" id="IPR058348">
    <property type="entry name" value="DUF8035"/>
</dbReference>
<evidence type="ECO:0000259" key="2">
    <source>
        <dbReference type="Pfam" id="PF26118"/>
    </source>
</evidence>
<feature type="compositionally biased region" description="Basic and acidic residues" evidence="1">
    <location>
        <begin position="327"/>
        <end position="344"/>
    </location>
</feature>
<dbReference type="PANTHER" id="PTHR45691:SF6">
    <property type="entry name" value="PROTEIN DIAPHANOUS"/>
    <property type="match status" value="1"/>
</dbReference>
<dbReference type="PANTHER" id="PTHR45691">
    <property type="entry name" value="PROTEIN DIAPHANOUS"/>
    <property type="match status" value="1"/>
</dbReference>
<dbReference type="Proteomes" id="UP001302367">
    <property type="component" value="Chromosome 6"/>
</dbReference>
<dbReference type="AlphaFoldDB" id="A0A2G5HR69"/>
<feature type="region of interest" description="Disordered" evidence="1">
    <location>
        <begin position="561"/>
        <end position="618"/>
    </location>
</feature>
<accession>A0A2G5HR69</accession>
<dbReference type="EMBL" id="LKMD01000104">
    <property type="protein sequence ID" value="PIA95030.1"/>
    <property type="molecule type" value="Genomic_DNA"/>
</dbReference>
<feature type="compositionally biased region" description="Basic and acidic residues" evidence="1">
    <location>
        <begin position="254"/>
        <end position="273"/>
    </location>
</feature>
<proteinExistence type="predicted"/>
<feature type="region of interest" description="Disordered" evidence="1">
    <location>
        <begin position="1"/>
        <end position="486"/>
    </location>
</feature>
<feature type="compositionally biased region" description="Pro residues" evidence="1">
    <location>
        <begin position="360"/>
        <end position="375"/>
    </location>
</feature>
<sequence length="729" mass="86443">MSRHPREYPVADRYDDSQSDFYRRPRRDRDYDDLEVDITRERYPDERRYRPETVVKERDSVLSERRAPRQPDFLREDYGKSSAGPLVVREERREDDNYSRVSRRRRSVESARSRPPPAATEEETKIVYRERERERAPPYPASQADEKEEIIYRERTRSRPPPRERVSEKEEIDIKISREEHEARSQASRSDPPPVEEIRFRRGGGDRPAPPPKTVEKTEIDIRERERSAAPSRSRVEREEIDIRERFSPAPRPPRSERGDVEREEIIFRERRSPPGRGRAKFEEIDIRESSAPPPRHRSVSRHQLVARKEEEWVVRRPRTPSPPPPRDYEKEEIIIRRTKERSPSPEPEPEPEPPREPTPEPSPPPPPPLEPIYRPPIIQEVITHHRHIDHGVERARSPTPPPPPPAPAPPSPPPETKEENLEIEIRRKGTRNGKAYEEDIHIEKDNWEREDRAVERKRSVSVDRKRSMSVSTRRRSPSRDHRRYDDELDEEAEYYNRKIASRAYPGEAWNGATRDWSLVDVPPGTERVRMDGVGGGAQEITWQRYNGERRGKFISGDRVYESPYGNGYASPPPLPAPAPAPAPAPPREERRDTKEEIRITMDRRTGGDDRPRQKKRDKMWTEVTKDLVIKEAIDEMGYEFEESDDHFYVMEYLKYEDVLRLVEITEDIKRERRERIREIQWQREERERLPMKALPPPPPIPAPPRSVYDERIYEREYIIDRDGRRYRR</sequence>
<feature type="compositionally biased region" description="Basic and acidic residues" evidence="1">
    <location>
        <begin position="122"/>
        <end position="136"/>
    </location>
</feature>
<feature type="compositionally biased region" description="Basic and acidic residues" evidence="1">
    <location>
        <begin position="196"/>
        <end position="205"/>
    </location>
</feature>
<dbReference type="InterPro" id="IPR051412">
    <property type="entry name" value="Formin_Homology_Diaphanous_sf"/>
</dbReference>
<dbReference type="GO" id="GO:0005884">
    <property type="term" value="C:actin filament"/>
    <property type="evidence" value="ECO:0007669"/>
    <property type="project" value="TreeGrafter"/>
</dbReference>
<feature type="compositionally biased region" description="Basic and acidic residues" evidence="1">
    <location>
        <begin position="435"/>
        <end position="467"/>
    </location>
</feature>
<dbReference type="Pfam" id="PF26118">
    <property type="entry name" value="DUF8035"/>
    <property type="match status" value="1"/>
</dbReference>
<organism evidence="3 5">
    <name type="scientific">Cercospora beticola</name>
    <name type="common">Sugarbeet leaf spot fungus</name>
    <dbReference type="NCBI Taxonomy" id="122368"/>
    <lineage>
        <taxon>Eukaryota</taxon>
        <taxon>Fungi</taxon>
        <taxon>Dikarya</taxon>
        <taxon>Ascomycota</taxon>
        <taxon>Pezizomycotina</taxon>
        <taxon>Dothideomycetes</taxon>
        <taxon>Dothideomycetidae</taxon>
        <taxon>Mycosphaerellales</taxon>
        <taxon>Mycosphaerellaceae</taxon>
        <taxon>Cercospora</taxon>
    </lineage>
</organism>
<feature type="compositionally biased region" description="Pro residues" evidence="1">
    <location>
        <begin position="399"/>
        <end position="415"/>
    </location>
</feature>